<organism evidence="1">
    <name type="scientific">Mucor ambiguus</name>
    <dbReference type="NCBI Taxonomy" id="91626"/>
    <lineage>
        <taxon>Eukaryota</taxon>
        <taxon>Fungi</taxon>
        <taxon>Fungi incertae sedis</taxon>
        <taxon>Mucoromycota</taxon>
        <taxon>Mucoromycotina</taxon>
        <taxon>Mucoromycetes</taxon>
        <taxon>Mucorales</taxon>
        <taxon>Mucorineae</taxon>
        <taxon>Mucoraceae</taxon>
        <taxon>Mucor</taxon>
    </lineage>
</organism>
<dbReference type="AlphaFoldDB" id="A0A0C9LVR6"/>
<reference evidence="1" key="1">
    <citation type="submission" date="2014-09" db="EMBL/GenBank/DDBJ databases">
        <title>Draft genome sequence of an oleaginous Mucoromycotina fungus Mucor ambiguus NBRC6742.</title>
        <authorList>
            <person name="Takeda I."/>
            <person name="Yamane N."/>
            <person name="Morita T."/>
            <person name="Tamano K."/>
            <person name="Machida M."/>
            <person name="Baker S."/>
            <person name="Koike H."/>
        </authorList>
    </citation>
    <scope>NUCLEOTIDE SEQUENCE</scope>
    <source>
        <strain evidence="1">NBRC 6742</strain>
    </source>
</reference>
<protein>
    <submittedName>
        <fullName evidence="1">Uncharacterized protein</fullName>
    </submittedName>
</protein>
<proteinExistence type="predicted"/>
<name>A0A0C9LVR6_9FUNG</name>
<dbReference type="EMBL" id="DF836442">
    <property type="protein sequence ID" value="GAN07240.1"/>
    <property type="molecule type" value="Genomic_DNA"/>
</dbReference>
<evidence type="ECO:0000313" key="1">
    <source>
        <dbReference type="EMBL" id="GAN07240.1"/>
    </source>
</evidence>
<sequence>MMLNKLTLSTSINLNLSNYKRKRPSSFVSNIGPLIQRIKNSLNQNTHSSTARRSNTVHCCLSDYQERSEKHALSASLNEEQDDIIRLSWSQETFMYALSLDSENSKRYTQHAENWWSTTPSPLSSPFHAITAN</sequence>
<dbReference type="OrthoDB" id="2262037at2759"/>
<dbReference type="Proteomes" id="UP000053815">
    <property type="component" value="Unassembled WGS sequence"/>
</dbReference>
<gene>
    <name evidence="1" type="ORF">MAM1_0153c06733</name>
</gene>
<evidence type="ECO:0000313" key="2">
    <source>
        <dbReference type="Proteomes" id="UP000053815"/>
    </source>
</evidence>
<accession>A0A0C9LVR6</accession>
<keyword evidence="2" id="KW-1185">Reference proteome</keyword>